<proteinExistence type="predicted"/>
<keyword evidence="2" id="KW-1185">Reference proteome</keyword>
<dbReference type="EMBL" id="JAPHNI010000440">
    <property type="protein sequence ID" value="KAJ8111069.1"/>
    <property type="molecule type" value="Genomic_DNA"/>
</dbReference>
<gene>
    <name evidence="1" type="ORF">OPT61_g6253</name>
</gene>
<protein>
    <submittedName>
        <fullName evidence="1">Uncharacterized protein</fullName>
    </submittedName>
</protein>
<reference evidence="1" key="1">
    <citation type="submission" date="2022-11" db="EMBL/GenBank/DDBJ databases">
        <title>Genome Sequence of Boeremia exigua.</title>
        <authorList>
            <person name="Buettner E."/>
        </authorList>
    </citation>
    <scope>NUCLEOTIDE SEQUENCE</scope>
    <source>
        <strain evidence="1">CU02</strain>
    </source>
</reference>
<evidence type="ECO:0000313" key="2">
    <source>
        <dbReference type="Proteomes" id="UP001153331"/>
    </source>
</evidence>
<accession>A0ACC2I7D8</accession>
<name>A0ACC2I7D8_9PLEO</name>
<sequence>MAFNRANQPSFNLFTGVEESPPPPEPLRQTFRTTMRASTATNAPHTVVPDNPVNEDLRAQLNTLRYELETVKQEKSMQKIELDQEIRDAQTRAEADFRRAQQAETANAQTTKKYETLSKELSEVRTRAENERRDLERRLRQSQEKAQSLQEDCDEIKEDLATSQRQNEHKYNTLQTEYQRLKDSVEDIQTDLVSKVNALQAAQKKLGEREEEVGNLEAEVLRLKAITGDAETLSVIKRELSDQVAHIQKLETLTREQNVELRNFRQQHKAIEVVQEEKRSLQTKLRMMDDLQRQLGEAELRRQMLEEERDSWTSYLESEGDENGELQFETPEDLARAFIQERIDKADLLNKLGEIKPELTVKEANIQALKDEKAKLQAEIQQLKSSATTSSAPSTKEAQARARLERQKALATKEVEFLRAQVKAFDEEEREMQPDSYDAAKTQRVQELEALVDEHRKEIDTLQKEFNSIEKLTPAPVTGQKRALETDETDERVGELRRKNRQLTEDLSTSSKNPPAHAS</sequence>
<evidence type="ECO:0000313" key="1">
    <source>
        <dbReference type="EMBL" id="KAJ8111069.1"/>
    </source>
</evidence>
<dbReference type="Proteomes" id="UP001153331">
    <property type="component" value="Unassembled WGS sequence"/>
</dbReference>
<comment type="caution">
    <text evidence="1">The sequence shown here is derived from an EMBL/GenBank/DDBJ whole genome shotgun (WGS) entry which is preliminary data.</text>
</comment>
<organism evidence="1 2">
    <name type="scientific">Boeremia exigua</name>
    <dbReference type="NCBI Taxonomy" id="749465"/>
    <lineage>
        <taxon>Eukaryota</taxon>
        <taxon>Fungi</taxon>
        <taxon>Dikarya</taxon>
        <taxon>Ascomycota</taxon>
        <taxon>Pezizomycotina</taxon>
        <taxon>Dothideomycetes</taxon>
        <taxon>Pleosporomycetidae</taxon>
        <taxon>Pleosporales</taxon>
        <taxon>Pleosporineae</taxon>
        <taxon>Didymellaceae</taxon>
        <taxon>Boeremia</taxon>
    </lineage>
</organism>